<dbReference type="Proteomes" id="UP000095286">
    <property type="component" value="Unplaced"/>
</dbReference>
<reference evidence="2" key="1">
    <citation type="submission" date="2016-11" db="UniProtKB">
        <authorList>
            <consortium name="WormBaseParasite"/>
        </authorList>
    </citation>
    <scope>IDENTIFICATION</scope>
    <source>
        <strain evidence="2">KR3021</strain>
    </source>
</reference>
<name>A0AC35TZG3_9BILA</name>
<evidence type="ECO:0000313" key="1">
    <source>
        <dbReference type="Proteomes" id="UP000095286"/>
    </source>
</evidence>
<dbReference type="WBParaSite" id="RSKR_0000574000.1">
    <property type="protein sequence ID" value="RSKR_0000574000.1"/>
    <property type="gene ID" value="RSKR_0000574000"/>
</dbReference>
<evidence type="ECO:0000313" key="2">
    <source>
        <dbReference type="WBParaSite" id="RSKR_0000574000.1"/>
    </source>
</evidence>
<accession>A0AC35TZG3</accession>
<organism evidence="1 2">
    <name type="scientific">Rhabditophanes sp. KR3021</name>
    <dbReference type="NCBI Taxonomy" id="114890"/>
    <lineage>
        <taxon>Eukaryota</taxon>
        <taxon>Metazoa</taxon>
        <taxon>Ecdysozoa</taxon>
        <taxon>Nematoda</taxon>
        <taxon>Chromadorea</taxon>
        <taxon>Rhabditida</taxon>
        <taxon>Tylenchina</taxon>
        <taxon>Panagrolaimomorpha</taxon>
        <taxon>Strongyloidoidea</taxon>
        <taxon>Alloionematidae</taxon>
        <taxon>Rhabditophanes</taxon>
    </lineage>
</organism>
<proteinExistence type="predicted"/>
<protein>
    <submittedName>
        <fullName evidence="2">DUF2335 domain-containing protein</fullName>
    </submittedName>
</protein>
<sequence>MDRLYCANDKEALERLLSDVMNKDEFLKEEHKSFLDIKQFVKTLPADFAKYKLIELFRPVPIDESIKHSESFKKLTAKLRIREENNKYRDMVKSLDPTQNFGKENLMKDFGKDMKEVNRQSIAIFNTLITVAGAFTFGYYGITFMYPGLNLSFETKIIVGLVLATIVFIADLYFIIKSMDPQDPTKVEQNTKKKIIVKRPKIDIVPSGQEKESETVISASKPKKTEGKKVKSSKESKKTK</sequence>